<evidence type="ECO:0000313" key="3">
    <source>
        <dbReference type="Proteomes" id="UP000515679"/>
    </source>
</evidence>
<proteinExistence type="predicted"/>
<keyword evidence="3" id="KW-1185">Reference proteome</keyword>
<dbReference type="SUPFAM" id="SSF51445">
    <property type="entry name" value="(Trans)glycosidases"/>
    <property type="match status" value="1"/>
</dbReference>
<dbReference type="InterPro" id="IPR017853">
    <property type="entry name" value="GH"/>
</dbReference>
<organism evidence="2 3">
    <name type="scientific">Cohnella cholangitidis</name>
    <dbReference type="NCBI Taxonomy" id="2598458"/>
    <lineage>
        <taxon>Bacteria</taxon>
        <taxon>Bacillati</taxon>
        <taxon>Bacillota</taxon>
        <taxon>Bacilli</taxon>
        <taxon>Bacillales</taxon>
        <taxon>Paenibacillaceae</taxon>
        <taxon>Cohnella</taxon>
    </lineage>
</organism>
<name>A0A7G5BZ96_9BACL</name>
<evidence type="ECO:0000313" key="2">
    <source>
        <dbReference type="EMBL" id="QMV42280.1"/>
    </source>
</evidence>
<dbReference type="Gene3D" id="3.20.20.80">
    <property type="entry name" value="Glycosidases"/>
    <property type="match status" value="1"/>
</dbReference>
<dbReference type="EMBL" id="CP041969">
    <property type="protein sequence ID" value="QMV42280.1"/>
    <property type="molecule type" value="Genomic_DNA"/>
</dbReference>
<accession>A0A7G5BZ96</accession>
<dbReference type="Proteomes" id="UP000515679">
    <property type="component" value="Chromosome"/>
</dbReference>
<dbReference type="KEGG" id="cchl:FPL14_14575"/>
<gene>
    <name evidence="2" type="ORF">FPL14_14575</name>
</gene>
<reference evidence="2 3" key="1">
    <citation type="submission" date="2019-07" db="EMBL/GenBank/DDBJ databases">
        <authorList>
            <person name="Kim J.K."/>
            <person name="Cheong H.-M."/>
            <person name="Choi Y."/>
            <person name="Hwang K.J."/>
            <person name="Lee S."/>
            <person name="Choi C."/>
        </authorList>
    </citation>
    <scope>NUCLEOTIDE SEQUENCE [LARGE SCALE GENOMIC DNA]</scope>
    <source>
        <strain evidence="2 3">KS 22</strain>
    </source>
</reference>
<evidence type="ECO:0000259" key="1">
    <source>
        <dbReference type="Pfam" id="PF13200"/>
    </source>
</evidence>
<dbReference type="PROSITE" id="PS51257">
    <property type="entry name" value="PROKAR_LIPOPROTEIN"/>
    <property type="match status" value="1"/>
</dbReference>
<dbReference type="AlphaFoldDB" id="A0A7G5BZ96"/>
<sequence length="398" mass="44898">MKKDNIGKQFRLICWTLIVVLSVAGCASDTKRHINGASQSKTLDDRLSQAIKNTKTSKFPKFQIQRHIDDSQTVTLMKATKPVRAIYVSSHVANSSSRMKQLIDLVNQTELNAMVLDVNSGISLSNPVRSGTKNDHVRPALSNKKSALHFRQVIKQLKQQNIYLIARVVTFKNPTLANAVPAWTIKRKDGKVWRDRNGVAWIDPYREEAWEYPIAIAELAARIGFDEIQFDYVRFPENASKVDREVDYANDQGWTKSEAIGKFLHRANLRAHKHGAKVSADVFGMVGSSDDDMGIGQSWDSIAREVDVISPMIYPSHYSEGMWGIEHPDLSPGPIVTKALKDALKHNRRLNQKGIATAKVRPWLQGFTAGWVHPHQRYGENQIREQIAPRAMPVYILT</sequence>
<dbReference type="Pfam" id="PF13200">
    <property type="entry name" value="DUF4015"/>
    <property type="match status" value="1"/>
</dbReference>
<feature type="domain" description="DUF4015" evidence="1">
    <location>
        <begin position="85"/>
        <end position="388"/>
    </location>
</feature>
<dbReference type="InterPro" id="IPR025275">
    <property type="entry name" value="DUF4015"/>
</dbReference>
<protein>
    <submittedName>
        <fullName evidence="2">GTP-binding protein</fullName>
    </submittedName>
</protein>
<dbReference type="RefSeq" id="WP_182303672.1">
    <property type="nucleotide sequence ID" value="NZ_CP041969.1"/>
</dbReference>